<dbReference type="Proteomes" id="UP000245507">
    <property type="component" value="Unassembled WGS sequence"/>
</dbReference>
<evidence type="ECO:0000313" key="2">
    <source>
        <dbReference type="EMBL" id="PWN04997.1"/>
    </source>
</evidence>
<evidence type="ECO:0000313" key="3">
    <source>
        <dbReference type="Proteomes" id="UP000245507"/>
    </source>
</evidence>
<dbReference type="AlphaFoldDB" id="A0A316TK79"/>
<dbReference type="Pfam" id="PF13539">
    <property type="entry name" value="Peptidase_M15_4"/>
    <property type="match status" value="1"/>
</dbReference>
<gene>
    <name evidence="2" type="ORF">DJ010_03235</name>
</gene>
<dbReference type="InterPro" id="IPR039561">
    <property type="entry name" value="Peptidase_M15C"/>
</dbReference>
<organism evidence="2 3">
    <name type="scientific">Nocardioides silvaticus</name>
    <dbReference type="NCBI Taxonomy" id="2201891"/>
    <lineage>
        <taxon>Bacteria</taxon>
        <taxon>Bacillati</taxon>
        <taxon>Actinomycetota</taxon>
        <taxon>Actinomycetes</taxon>
        <taxon>Propionibacteriales</taxon>
        <taxon>Nocardioidaceae</taxon>
        <taxon>Nocardioides</taxon>
    </lineage>
</organism>
<name>A0A316TK79_9ACTN</name>
<proteinExistence type="predicted"/>
<comment type="caution">
    <text evidence="2">The sequence shown here is derived from an EMBL/GenBank/DDBJ whole genome shotgun (WGS) entry which is preliminary data.</text>
</comment>
<dbReference type="SUPFAM" id="SSF55166">
    <property type="entry name" value="Hedgehog/DD-peptidase"/>
    <property type="match status" value="1"/>
</dbReference>
<accession>A0A316TK79</accession>
<keyword evidence="3" id="KW-1185">Reference proteome</keyword>
<dbReference type="EMBL" id="QGDD01000001">
    <property type="protein sequence ID" value="PWN04997.1"/>
    <property type="molecule type" value="Genomic_DNA"/>
</dbReference>
<dbReference type="GO" id="GO:0008233">
    <property type="term" value="F:peptidase activity"/>
    <property type="evidence" value="ECO:0007669"/>
    <property type="project" value="InterPro"/>
</dbReference>
<dbReference type="Gene3D" id="3.30.1380.10">
    <property type="match status" value="1"/>
</dbReference>
<reference evidence="2 3" key="1">
    <citation type="submission" date="2018-05" db="EMBL/GenBank/DDBJ databases">
        <title>Nocardioides silvaticus genome.</title>
        <authorList>
            <person name="Li C."/>
            <person name="Wang G."/>
        </authorList>
    </citation>
    <scope>NUCLEOTIDE SEQUENCE [LARGE SCALE GENOMIC DNA]</scope>
    <source>
        <strain evidence="2 3">CCTCC AB 2018079</strain>
    </source>
</reference>
<dbReference type="OrthoDB" id="9799970at2"/>
<dbReference type="InterPro" id="IPR009045">
    <property type="entry name" value="Zn_M74/Hedgehog-like"/>
</dbReference>
<sequence length="214" mass="23734">MRPTPPELVERRFPTVDLLPPPEDDRFRSTIGPVTPAIRERMGRTWSSRCPVGLEGLRYLTVTFRGFDDLAHTGELVVAASEAEDVVSVFRALYAADYPIEEMRLPTTADLEAHPTGDGNNTAALVCRPTTGGTSWSAHAYGLAIDLNPFQNPYEKGDVVLPELASSYLDRSWQRPAMIRPGSLVVREFARIGWAWGGAWSTLKDYQHFSATGR</sequence>
<protein>
    <recommendedName>
        <fullName evidence="1">Peptidase M15C domain-containing protein</fullName>
    </recommendedName>
</protein>
<feature type="domain" description="Peptidase M15C" evidence="1">
    <location>
        <begin position="132"/>
        <end position="210"/>
    </location>
</feature>
<evidence type="ECO:0000259" key="1">
    <source>
        <dbReference type="Pfam" id="PF13539"/>
    </source>
</evidence>